<dbReference type="PANTHER" id="PTHR30327:SF1">
    <property type="entry name" value="UPF0301 PROTEIN YQGE"/>
    <property type="match status" value="1"/>
</dbReference>
<dbReference type="OrthoDB" id="9807486at2"/>
<dbReference type="PANTHER" id="PTHR30327">
    <property type="entry name" value="UNCHARACTERIZED PROTEIN YQGE"/>
    <property type="match status" value="1"/>
</dbReference>
<dbReference type="SUPFAM" id="SSF143456">
    <property type="entry name" value="VC0467-like"/>
    <property type="match status" value="1"/>
</dbReference>
<organism evidence="3 4">
    <name type="scientific">Brachymonas denitrificans DSM 15123</name>
    <dbReference type="NCBI Taxonomy" id="1121117"/>
    <lineage>
        <taxon>Bacteria</taxon>
        <taxon>Pseudomonadati</taxon>
        <taxon>Pseudomonadota</taxon>
        <taxon>Betaproteobacteria</taxon>
        <taxon>Burkholderiales</taxon>
        <taxon>Comamonadaceae</taxon>
        <taxon>Brachymonas</taxon>
    </lineage>
</organism>
<dbReference type="Proteomes" id="UP000199531">
    <property type="component" value="Unassembled WGS sequence"/>
</dbReference>
<dbReference type="AlphaFoldDB" id="A0A1H8D951"/>
<dbReference type="HAMAP" id="MF_00758">
    <property type="entry name" value="UPF0301"/>
    <property type="match status" value="1"/>
</dbReference>
<evidence type="ECO:0000313" key="4">
    <source>
        <dbReference type="Proteomes" id="UP000199531"/>
    </source>
</evidence>
<evidence type="ECO:0000256" key="2">
    <source>
        <dbReference type="HAMAP-Rule" id="MF_00758"/>
    </source>
</evidence>
<sequence length="198" mass="21534">MSSDSASTLDLAQHFLIAMPGMEDDLFAQSVVYICEHGAHGALGLVINKPADLLLDDLFEQVSMPLGRKDLQGTSILWGGPVQTERGFVLHPRVEDPESKLSAYDSSMTMADGLQLTTSRDILQELSEGRGPERLLLTLGYSAWDGGQLEDELKRNSWLTVPASHAVLFDTPVPQRYDKAMELLGIHPGMLSSAAGRA</sequence>
<dbReference type="EMBL" id="FOCW01000001">
    <property type="protein sequence ID" value="SEN03742.1"/>
    <property type="molecule type" value="Genomic_DNA"/>
</dbReference>
<name>A0A1H8D951_9BURK</name>
<dbReference type="InterPro" id="IPR003774">
    <property type="entry name" value="AlgH-like"/>
</dbReference>
<comment type="similarity">
    <text evidence="1 2">Belongs to the UPF0301 (AlgH) family.</text>
</comment>
<evidence type="ECO:0000256" key="1">
    <source>
        <dbReference type="ARBA" id="ARBA00009600"/>
    </source>
</evidence>
<protein>
    <recommendedName>
        <fullName evidence="2">UPF0301 protein SAMN02745977_00233</fullName>
    </recommendedName>
</protein>
<gene>
    <name evidence="3" type="ORF">SAMN02745977_00233</name>
</gene>
<keyword evidence="4" id="KW-1185">Reference proteome</keyword>
<accession>A0A1H8D951</accession>
<dbReference type="Gene3D" id="3.40.1740.10">
    <property type="entry name" value="VC0467-like"/>
    <property type="match status" value="1"/>
</dbReference>
<dbReference type="Pfam" id="PF02622">
    <property type="entry name" value="DUF179"/>
    <property type="match status" value="1"/>
</dbReference>
<dbReference type="STRING" id="1121117.SAMN02745977_00233"/>
<evidence type="ECO:0000313" key="3">
    <source>
        <dbReference type="EMBL" id="SEN03742.1"/>
    </source>
</evidence>
<reference evidence="3 4" key="1">
    <citation type="submission" date="2016-10" db="EMBL/GenBank/DDBJ databases">
        <authorList>
            <person name="de Groot N.N."/>
        </authorList>
    </citation>
    <scope>NUCLEOTIDE SEQUENCE [LARGE SCALE GENOMIC DNA]</scope>
    <source>
        <strain evidence="3 4">DSM 15123</strain>
    </source>
</reference>
<dbReference type="RefSeq" id="WP_091812952.1">
    <property type="nucleotide sequence ID" value="NZ_FOCW01000001.1"/>
</dbReference>
<dbReference type="NCBIfam" id="NF001266">
    <property type="entry name" value="PRK00228.1-1"/>
    <property type="match status" value="1"/>
</dbReference>
<proteinExistence type="inferred from homology"/>
<dbReference type="GO" id="GO:0005829">
    <property type="term" value="C:cytosol"/>
    <property type="evidence" value="ECO:0007669"/>
    <property type="project" value="TreeGrafter"/>
</dbReference>